<dbReference type="HAMAP" id="MF_00649">
    <property type="entry name" value="DNA_gyrase_inhibitor_YacG"/>
    <property type="match status" value="1"/>
</dbReference>
<name>A0ABV7IW76_9RHOB</name>
<dbReference type="PANTHER" id="PTHR36150">
    <property type="entry name" value="DNA GYRASE INHIBITOR YACG"/>
    <property type="match status" value="1"/>
</dbReference>
<feature type="compositionally biased region" description="Acidic residues" evidence="4">
    <location>
        <begin position="42"/>
        <end position="51"/>
    </location>
</feature>
<feature type="region of interest" description="Disordered" evidence="4">
    <location>
        <begin position="38"/>
        <end position="58"/>
    </location>
</feature>
<evidence type="ECO:0000256" key="3">
    <source>
        <dbReference type="HAMAP-Rule" id="MF_00649"/>
    </source>
</evidence>
<dbReference type="Gene3D" id="3.30.50.10">
    <property type="entry name" value="Erythroid Transcription Factor GATA-1, subunit A"/>
    <property type="match status" value="1"/>
</dbReference>
<dbReference type="EMBL" id="JBHRTO010000001">
    <property type="protein sequence ID" value="MFC3180736.1"/>
    <property type="molecule type" value="Genomic_DNA"/>
</dbReference>
<organism evidence="5 6">
    <name type="scientific">Cypionkella sinensis</name>
    <dbReference type="NCBI Taxonomy" id="1756043"/>
    <lineage>
        <taxon>Bacteria</taxon>
        <taxon>Pseudomonadati</taxon>
        <taxon>Pseudomonadota</taxon>
        <taxon>Alphaproteobacteria</taxon>
        <taxon>Rhodobacterales</taxon>
        <taxon>Paracoccaceae</taxon>
        <taxon>Cypionkella</taxon>
    </lineage>
</organism>
<sequence length="58" mass="6636">MNCPICNRKADEKYKPFCSRRCADVDLGKWLTGSYAIPAQAIDDENPEDLDDPKHRPQ</sequence>
<gene>
    <name evidence="3" type="primary">yacG</name>
    <name evidence="5" type="ORF">ACFOGH_07035</name>
</gene>
<dbReference type="Proteomes" id="UP001595547">
    <property type="component" value="Unassembled WGS sequence"/>
</dbReference>
<reference evidence="6" key="1">
    <citation type="journal article" date="2019" name="Int. J. Syst. Evol. Microbiol.">
        <title>The Global Catalogue of Microorganisms (GCM) 10K type strain sequencing project: providing services to taxonomists for standard genome sequencing and annotation.</title>
        <authorList>
            <consortium name="The Broad Institute Genomics Platform"/>
            <consortium name="The Broad Institute Genome Sequencing Center for Infectious Disease"/>
            <person name="Wu L."/>
            <person name="Ma J."/>
        </authorList>
    </citation>
    <scope>NUCLEOTIDE SEQUENCE [LARGE SCALE GENOMIC DNA]</scope>
    <source>
        <strain evidence="6">KCTC 52039</strain>
    </source>
</reference>
<dbReference type="RefSeq" id="WP_380072359.1">
    <property type="nucleotide sequence ID" value="NZ_JBHRTO010000001.1"/>
</dbReference>
<dbReference type="InterPro" id="IPR013088">
    <property type="entry name" value="Znf_NHR/GATA"/>
</dbReference>
<evidence type="ECO:0000256" key="1">
    <source>
        <dbReference type="ARBA" id="ARBA00022723"/>
    </source>
</evidence>
<evidence type="ECO:0000313" key="5">
    <source>
        <dbReference type="EMBL" id="MFC3180736.1"/>
    </source>
</evidence>
<evidence type="ECO:0000256" key="2">
    <source>
        <dbReference type="ARBA" id="ARBA00022833"/>
    </source>
</evidence>
<comment type="cofactor">
    <cofactor evidence="3">
        <name>Zn(2+)</name>
        <dbReference type="ChEBI" id="CHEBI:29105"/>
    </cofactor>
    <text evidence="3">Binds 1 zinc ion.</text>
</comment>
<keyword evidence="6" id="KW-1185">Reference proteome</keyword>
<feature type="binding site" evidence="3">
    <location>
        <position position="18"/>
    </location>
    <ligand>
        <name>Zn(2+)</name>
        <dbReference type="ChEBI" id="CHEBI:29105"/>
    </ligand>
</feature>
<dbReference type="PANTHER" id="PTHR36150:SF1">
    <property type="entry name" value="DNA GYRASE INHIBITOR YACG"/>
    <property type="match status" value="1"/>
</dbReference>
<keyword evidence="2 3" id="KW-0862">Zinc</keyword>
<accession>A0ABV7IW76</accession>
<dbReference type="SUPFAM" id="SSF57716">
    <property type="entry name" value="Glucocorticoid receptor-like (DNA-binding domain)"/>
    <property type="match status" value="1"/>
</dbReference>
<dbReference type="Pfam" id="PF03884">
    <property type="entry name" value="YacG"/>
    <property type="match status" value="1"/>
</dbReference>
<comment type="caution">
    <text evidence="5">The sequence shown here is derived from an EMBL/GenBank/DDBJ whole genome shotgun (WGS) entry which is preliminary data.</text>
</comment>
<feature type="binding site" evidence="3">
    <location>
        <position position="22"/>
    </location>
    <ligand>
        <name>Zn(2+)</name>
        <dbReference type="ChEBI" id="CHEBI:29105"/>
    </ligand>
</feature>
<keyword evidence="1 3" id="KW-0479">Metal-binding</keyword>
<dbReference type="InterPro" id="IPR005584">
    <property type="entry name" value="DNA_gyrase_inhibitor_YacG"/>
</dbReference>
<evidence type="ECO:0000256" key="4">
    <source>
        <dbReference type="SAM" id="MobiDB-lite"/>
    </source>
</evidence>
<comment type="function">
    <text evidence="3">Inhibits all the catalytic activities of DNA gyrase by preventing its interaction with DNA. Acts by binding directly to the C-terminal domain of GyrB, which probably disrupts DNA binding by the gyrase.</text>
</comment>
<proteinExistence type="inferred from homology"/>
<evidence type="ECO:0000313" key="6">
    <source>
        <dbReference type="Proteomes" id="UP001595547"/>
    </source>
</evidence>
<comment type="subunit">
    <text evidence="3">Interacts with GyrB.</text>
</comment>
<feature type="binding site" evidence="3">
    <location>
        <position position="3"/>
    </location>
    <ligand>
        <name>Zn(2+)</name>
        <dbReference type="ChEBI" id="CHEBI:29105"/>
    </ligand>
</feature>
<protein>
    <recommendedName>
        <fullName evidence="3">DNA gyrase inhibitor YacG</fullName>
    </recommendedName>
</protein>
<comment type="similarity">
    <text evidence="3">Belongs to the DNA gyrase inhibitor YacG family.</text>
</comment>
<feature type="binding site" evidence="3">
    <location>
        <position position="6"/>
    </location>
    <ligand>
        <name>Zn(2+)</name>
        <dbReference type="ChEBI" id="CHEBI:29105"/>
    </ligand>
</feature>